<protein>
    <recommendedName>
        <fullName evidence="8">Amino acid permease/ SLC12A domain-containing protein</fullName>
    </recommendedName>
</protein>
<dbReference type="PANTHER" id="PTHR11785">
    <property type="entry name" value="AMINO ACID TRANSPORTER"/>
    <property type="match status" value="1"/>
</dbReference>
<dbReference type="OrthoDB" id="5829096at2759"/>
<dbReference type="GO" id="GO:0016020">
    <property type="term" value="C:membrane"/>
    <property type="evidence" value="ECO:0007669"/>
    <property type="project" value="UniProtKB-SubCell"/>
</dbReference>
<proteinExistence type="predicted"/>
<keyword evidence="2 5" id="KW-0812">Transmembrane</keyword>
<keyword evidence="4 5" id="KW-0472">Membrane</keyword>
<dbReference type="EMBL" id="KN549243">
    <property type="protein sequence ID" value="KHJ99124.1"/>
    <property type="molecule type" value="Genomic_DNA"/>
</dbReference>
<evidence type="ECO:0000256" key="4">
    <source>
        <dbReference type="ARBA" id="ARBA00023136"/>
    </source>
</evidence>
<gene>
    <name evidence="6" type="ORF">OESDEN_00892</name>
</gene>
<organism evidence="6 7">
    <name type="scientific">Oesophagostomum dentatum</name>
    <name type="common">Nodular worm</name>
    <dbReference type="NCBI Taxonomy" id="61180"/>
    <lineage>
        <taxon>Eukaryota</taxon>
        <taxon>Metazoa</taxon>
        <taxon>Ecdysozoa</taxon>
        <taxon>Nematoda</taxon>
        <taxon>Chromadorea</taxon>
        <taxon>Rhabditida</taxon>
        <taxon>Rhabditina</taxon>
        <taxon>Rhabditomorpha</taxon>
        <taxon>Strongyloidea</taxon>
        <taxon>Strongylidae</taxon>
        <taxon>Oesophagostomum</taxon>
    </lineage>
</organism>
<dbReference type="InterPro" id="IPR050598">
    <property type="entry name" value="AminoAcid_Transporter"/>
</dbReference>
<evidence type="ECO:0000313" key="6">
    <source>
        <dbReference type="EMBL" id="KHJ99124.1"/>
    </source>
</evidence>
<evidence type="ECO:0000256" key="3">
    <source>
        <dbReference type="ARBA" id="ARBA00022989"/>
    </source>
</evidence>
<name>A0A0B1TPH2_OESDE</name>
<reference evidence="6 7" key="1">
    <citation type="submission" date="2014-03" db="EMBL/GenBank/DDBJ databases">
        <title>Draft genome of the hookworm Oesophagostomum dentatum.</title>
        <authorList>
            <person name="Mitreva M."/>
        </authorList>
    </citation>
    <scope>NUCLEOTIDE SEQUENCE [LARGE SCALE GENOMIC DNA]</scope>
    <source>
        <strain evidence="6 7">OD-Hann</strain>
    </source>
</reference>
<dbReference type="InterPro" id="IPR002293">
    <property type="entry name" value="AA/rel_permease1"/>
</dbReference>
<evidence type="ECO:0008006" key="8">
    <source>
        <dbReference type="Google" id="ProtNLM"/>
    </source>
</evidence>
<dbReference type="GO" id="GO:0015179">
    <property type="term" value="F:L-amino acid transmembrane transporter activity"/>
    <property type="evidence" value="ECO:0007669"/>
    <property type="project" value="TreeGrafter"/>
</dbReference>
<sequence>MFSASRYLQAAAKQGHLPSFISAINPVTDSPRTALTVHILIAMLASFAGNLDKLISYVAFAQWSQRACTMIALIWIRFRHWPLHPEKIQMPIVMPVVFCFVCTAMVVITIIDDFSSAAVGLGIWVGGFIVYLLFIYDRALPSSKTYRRMASTFDSSTTRWAQIIFDVMPERGEDEERRDYAIGGGIDKVFTIDAQAKVFPSLTFTSIGEEDVKTKM</sequence>
<dbReference type="Gene3D" id="1.20.1740.10">
    <property type="entry name" value="Amino acid/polyamine transporter I"/>
    <property type="match status" value="1"/>
</dbReference>
<accession>A0A0B1TPH2</accession>
<dbReference type="AlphaFoldDB" id="A0A0B1TPH2"/>
<evidence type="ECO:0000313" key="7">
    <source>
        <dbReference type="Proteomes" id="UP000053660"/>
    </source>
</evidence>
<evidence type="ECO:0000256" key="1">
    <source>
        <dbReference type="ARBA" id="ARBA00004141"/>
    </source>
</evidence>
<evidence type="ECO:0000256" key="5">
    <source>
        <dbReference type="SAM" id="Phobius"/>
    </source>
</evidence>
<dbReference type="PANTHER" id="PTHR11785:SF523">
    <property type="entry name" value="AMINO ACID TRANSPORTER PROTEIN 6"/>
    <property type="match status" value="1"/>
</dbReference>
<keyword evidence="7" id="KW-1185">Reference proteome</keyword>
<comment type="subcellular location">
    <subcellularLocation>
        <location evidence="1">Membrane</location>
        <topology evidence="1">Multi-pass membrane protein</topology>
    </subcellularLocation>
</comment>
<keyword evidence="3 5" id="KW-1133">Transmembrane helix</keyword>
<dbReference type="Pfam" id="PF13520">
    <property type="entry name" value="AA_permease_2"/>
    <property type="match status" value="1"/>
</dbReference>
<feature type="transmembrane region" description="Helical" evidence="5">
    <location>
        <begin position="88"/>
        <end position="111"/>
    </location>
</feature>
<evidence type="ECO:0000256" key="2">
    <source>
        <dbReference type="ARBA" id="ARBA00022692"/>
    </source>
</evidence>
<feature type="transmembrane region" description="Helical" evidence="5">
    <location>
        <begin position="117"/>
        <end position="136"/>
    </location>
</feature>
<dbReference type="Proteomes" id="UP000053660">
    <property type="component" value="Unassembled WGS sequence"/>
</dbReference>